<evidence type="ECO:0000313" key="2">
    <source>
        <dbReference type="Proteomes" id="UP000281553"/>
    </source>
</evidence>
<keyword evidence="2" id="KW-1185">Reference proteome</keyword>
<dbReference type="AlphaFoldDB" id="A0A3P7N0R0"/>
<protein>
    <submittedName>
        <fullName evidence="1">Uncharacterized protein</fullName>
    </submittedName>
</protein>
<proteinExistence type="predicted"/>
<evidence type="ECO:0000313" key="1">
    <source>
        <dbReference type="EMBL" id="VDN33000.1"/>
    </source>
</evidence>
<organism evidence="1 2">
    <name type="scientific">Dibothriocephalus latus</name>
    <name type="common">Fish tapeworm</name>
    <name type="synonym">Diphyllobothrium latum</name>
    <dbReference type="NCBI Taxonomy" id="60516"/>
    <lineage>
        <taxon>Eukaryota</taxon>
        <taxon>Metazoa</taxon>
        <taxon>Spiralia</taxon>
        <taxon>Lophotrochozoa</taxon>
        <taxon>Platyhelminthes</taxon>
        <taxon>Cestoda</taxon>
        <taxon>Eucestoda</taxon>
        <taxon>Diphyllobothriidea</taxon>
        <taxon>Diphyllobothriidae</taxon>
        <taxon>Dibothriocephalus</taxon>
    </lineage>
</organism>
<accession>A0A3P7N0R0</accession>
<sequence>MEGIAHSAYPQARLIYAIELLEANKYTSRSLENLGDLEQRQDHGQRTAYLMQLSMGSPKKDLVMLASPLSLIMYYDIKTAALHFTPCCSNPLRLLILMIMISSA</sequence>
<dbReference type="Proteomes" id="UP000281553">
    <property type="component" value="Unassembled WGS sequence"/>
</dbReference>
<reference evidence="1 2" key="1">
    <citation type="submission" date="2018-11" db="EMBL/GenBank/DDBJ databases">
        <authorList>
            <consortium name="Pathogen Informatics"/>
        </authorList>
    </citation>
    <scope>NUCLEOTIDE SEQUENCE [LARGE SCALE GENOMIC DNA]</scope>
</reference>
<name>A0A3P7N0R0_DIBLA</name>
<gene>
    <name evidence="1" type="ORF">DILT_LOCUS16128</name>
</gene>
<dbReference type="EMBL" id="UYRU01083060">
    <property type="protein sequence ID" value="VDN33000.1"/>
    <property type="molecule type" value="Genomic_DNA"/>
</dbReference>